<name>A0AAW6P8A4_9PSED</name>
<gene>
    <name evidence="2" type="ORF">P3W55_14855</name>
</gene>
<reference evidence="2" key="1">
    <citation type="submission" date="2023-03" db="EMBL/GenBank/DDBJ databases">
        <title>Draft assemblies of triclosan tolerant bacteria isolated from returned activated sludge.</title>
        <authorList>
            <person name="Van Hamelsveld S."/>
        </authorList>
    </citation>
    <scope>NUCLEOTIDE SEQUENCE</scope>
    <source>
        <strain evidence="2">GW210015_S63</strain>
    </source>
</reference>
<evidence type="ECO:0000313" key="3">
    <source>
        <dbReference type="Proteomes" id="UP001220662"/>
    </source>
</evidence>
<sequence>MRDQPRAADLLLTARTSLLEELLPHLPSAQHYIALMIANAMAIASREQQAGNGLDDARHVLLDRVALDADRAPTDSAELCRALRSGQLDWQLTHLGKALRDDVMARLHVANPKYLKQVEALRGTRPSVPRER</sequence>
<evidence type="ECO:0000259" key="1">
    <source>
        <dbReference type="Pfam" id="PF19802"/>
    </source>
</evidence>
<dbReference type="Proteomes" id="UP001220662">
    <property type="component" value="Unassembled WGS sequence"/>
</dbReference>
<accession>A0AAW6P8A4</accession>
<dbReference type="RefSeq" id="WP_276214843.1">
    <property type="nucleotide sequence ID" value="NZ_JARJLR010000246.1"/>
</dbReference>
<feature type="domain" description="DUF6285" evidence="1">
    <location>
        <begin position="24"/>
        <end position="114"/>
    </location>
</feature>
<dbReference type="AlphaFoldDB" id="A0AAW6P8A4"/>
<dbReference type="InterPro" id="IPR046252">
    <property type="entry name" value="DUF6285"/>
</dbReference>
<evidence type="ECO:0000313" key="2">
    <source>
        <dbReference type="EMBL" id="MDF3842989.1"/>
    </source>
</evidence>
<comment type="caution">
    <text evidence="2">The sequence shown here is derived from an EMBL/GenBank/DDBJ whole genome shotgun (WGS) entry which is preliminary data.</text>
</comment>
<organism evidence="2 3">
    <name type="scientific">Pseudomonas citronellolis</name>
    <dbReference type="NCBI Taxonomy" id="53408"/>
    <lineage>
        <taxon>Bacteria</taxon>
        <taxon>Pseudomonadati</taxon>
        <taxon>Pseudomonadota</taxon>
        <taxon>Gammaproteobacteria</taxon>
        <taxon>Pseudomonadales</taxon>
        <taxon>Pseudomonadaceae</taxon>
        <taxon>Pseudomonas</taxon>
    </lineage>
</organism>
<protein>
    <submittedName>
        <fullName evidence="2">DUF6285 domain-containing protein</fullName>
    </submittedName>
</protein>
<dbReference type="EMBL" id="JARJLR010000246">
    <property type="protein sequence ID" value="MDF3842989.1"/>
    <property type="molecule type" value="Genomic_DNA"/>
</dbReference>
<proteinExistence type="predicted"/>
<dbReference type="Pfam" id="PF19802">
    <property type="entry name" value="DUF6285"/>
    <property type="match status" value="1"/>
</dbReference>